<organism evidence="1">
    <name type="scientific">Gallibacterium anatis</name>
    <dbReference type="NCBI Taxonomy" id="750"/>
    <lineage>
        <taxon>Bacteria</taxon>
        <taxon>Pseudomonadati</taxon>
        <taxon>Pseudomonadota</taxon>
        <taxon>Gammaproteobacteria</taxon>
        <taxon>Pasteurellales</taxon>
        <taxon>Pasteurellaceae</taxon>
        <taxon>Gallibacterium</taxon>
    </lineage>
</organism>
<accession>A0A930US55</accession>
<reference evidence="1" key="1">
    <citation type="submission" date="2020-11" db="EMBL/GenBank/DDBJ databases">
        <title>Gallibacterium anatis 1637, full genome, WGS.</title>
        <authorList>
            <person name="Laishevtcev A.I."/>
            <person name="Yakimova E.A."/>
            <person name="Petkovich D."/>
            <person name="Stepanova T.V."/>
            <person name="Kalendr R.S."/>
            <person name="Rubalsky E.O."/>
            <person name="Zulkarneev E.R."/>
            <person name="Aleshkin A.V."/>
        </authorList>
    </citation>
    <scope>NUCLEOTIDE SEQUENCE</scope>
    <source>
        <strain evidence="1">1637</strain>
    </source>
</reference>
<gene>
    <name evidence="1" type="ORF">INT80_12495</name>
</gene>
<name>A0A930US55_9PAST</name>
<proteinExistence type="predicted"/>
<dbReference type="EMBL" id="JADION010000041">
    <property type="protein sequence ID" value="MBF4102977.1"/>
    <property type="molecule type" value="Genomic_DNA"/>
</dbReference>
<protein>
    <submittedName>
        <fullName evidence="1">Uncharacterized protein</fullName>
    </submittedName>
</protein>
<sequence length="57" mass="6046">MAKTEYTTTINDVAVEDDATSITSSIVVTPANGEKTEASQTIQINVINRGRTDDSDG</sequence>
<dbReference type="AlphaFoldDB" id="A0A930US55"/>
<comment type="caution">
    <text evidence="1">The sequence shown here is derived from an EMBL/GenBank/DDBJ whole genome shotgun (WGS) entry which is preliminary data.</text>
</comment>
<evidence type="ECO:0000313" key="1">
    <source>
        <dbReference type="EMBL" id="MBF4102977.1"/>
    </source>
</evidence>